<organism evidence="1 2">
    <name type="scientific">Marivirga lumbricoides</name>
    <dbReference type="NCBI Taxonomy" id="1046115"/>
    <lineage>
        <taxon>Bacteria</taxon>
        <taxon>Pseudomonadati</taxon>
        <taxon>Bacteroidota</taxon>
        <taxon>Cytophagia</taxon>
        <taxon>Cytophagales</taxon>
        <taxon>Marivirgaceae</taxon>
        <taxon>Marivirga</taxon>
    </lineage>
</organism>
<protein>
    <recommendedName>
        <fullName evidence="3">DUF1569 domain-containing protein</fullName>
    </recommendedName>
</protein>
<dbReference type="Proteomes" id="UP000636010">
    <property type="component" value="Unassembled WGS sequence"/>
</dbReference>
<dbReference type="InterPro" id="IPR034660">
    <property type="entry name" value="DinB/YfiT-like"/>
</dbReference>
<dbReference type="EMBL" id="BMEC01000003">
    <property type="protein sequence ID" value="GGC29138.1"/>
    <property type="molecule type" value="Genomic_DNA"/>
</dbReference>
<keyword evidence="2" id="KW-1185">Reference proteome</keyword>
<dbReference type="Pfam" id="PF07606">
    <property type="entry name" value="DUF1569"/>
    <property type="match status" value="1"/>
</dbReference>
<dbReference type="InterPro" id="IPR011463">
    <property type="entry name" value="DUF1569"/>
</dbReference>
<gene>
    <name evidence="1" type="ORF">GCM10011506_13190</name>
</gene>
<evidence type="ECO:0008006" key="3">
    <source>
        <dbReference type="Google" id="ProtNLM"/>
    </source>
</evidence>
<evidence type="ECO:0000313" key="1">
    <source>
        <dbReference type="EMBL" id="GGC29138.1"/>
    </source>
</evidence>
<accession>A0ABQ1LTF0</accession>
<evidence type="ECO:0000313" key="2">
    <source>
        <dbReference type="Proteomes" id="UP000636010"/>
    </source>
</evidence>
<dbReference type="RefSeq" id="WP_229712524.1">
    <property type="nucleotide sequence ID" value="NZ_BAABHU010000003.1"/>
</dbReference>
<dbReference type="Gene3D" id="1.20.120.450">
    <property type="entry name" value="dinb family like domain"/>
    <property type="match status" value="1"/>
</dbReference>
<proteinExistence type="predicted"/>
<reference evidence="2" key="1">
    <citation type="journal article" date="2019" name="Int. J. Syst. Evol. Microbiol.">
        <title>The Global Catalogue of Microorganisms (GCM) 10K type strain sequencing project: providing services to taxonomists for standard genome sequencing and annotation.</title>
        <authorList>
            <consortium name="The Broad Institute Genomics Platform"/>
            <consortium name="The Broad Institute Genome Sequencing Center for Infectious Disease"/>
            <person name="Wu L."/>
            <person name="Ma J."/>
        </authorList>
    </citation>
    <scope>NUCLEOTIDE SEQUENCE [LARGE SCALE GENOMIC DNA]</scope>
    <source>
        <strain evidence="2">CGMCC 1.10832</strain>
    </source>
</reference>
<name>A0ABQ1LTF0_9BACT</name>
<sequence length="183" mass="21511">MSHSAPYIDKFTQALTAKRNLLLNHILTLIIEMMKTVFDKAIREGLVHRINLLEEDSKAHWGKMNLYQMLAHNTYWNGWILGKGNPSYYQTFFGRIFGKLALRKMIKDEKPFDKNIPTSDQFKAKELNGDVEEEKAKWVSLMEDYINFSNPQFIHDFFGNMTKEQIGVLVYKHTDHHLRQFGV</sequence>
<comment type="caution">
    <text evidence="1">The sequence shown here is derived from an EMBL/GenBank/DDBJ whole genome shotgun (WGS) entry which is preliminary data.</text>
</comment>